<dbReference type="PROSITE" id="PS50275">
    <property type="entry name" value="SAC"/>
    <property type="match status" value="1"/>
</dbReference>
<dbReference type="OrthoDB" id="405996at2759"/>
<dbReference type="InterPro" id="IPR002013">
    <property type="entry name" value="SAC_dom"/>
</dbReference>
<feature type="region of interest" description="Disordered" evidence="1">
    <location>
        <begin position="246"/>
        <end position="307"/>
    </location>
</feature>
<dbReference type="InterPro" id="IPR022158">
    <property type="entry name" value="Inositol_phosphatase"/>
</dbReference>
<evidence type="ECO:0000259" key="3">
    <source>
        <dbReference type="PROSITE" id="PS51791"/>
    </source>
</evidence>
<feature type="compositionally biased region" description="Low complexity" evidence="1">
    <location>
        <begin position="177"/>
        <end position="188"/>
    </location>
</feature>
<feature type="compositionally biased region" description="Low complexity" evidence="1">
    <location>
        <begin position="246"/>
        <end position="270"/>
    </location>
</feature>
<feature type="domain" description="HSac2" evidence="3">
    <location>
        <begin position="800"/>
        <end position="947"/>
    </location>
</feature>
<evidence type="ECO:0000259" key="2">
    <source>
        <dbReference type="PROSITE" id="PS50275"/>
    </source>
</evidence>
<dbReference type="InterPro" id="IPR034753">
    <property type="entry name" value="hSac2"/>
</dbReference>
<dbReference type="EMBL" id="KL198022">
    <property type="protein sequence ID" value="KDQ18061.1"/>
    <property type="molecule type" value="Genomic_DNA"/>
</dbReference>
<dbReference type="Proteomes" id="UP000027195">
    <property type="component" value="Unassembled WGS sequence"/>
</dbReference>
<feature type="region of interest" description="Disordered" evidence="1">
    <location>
        <begin position="1"/>
        <end position="25"/>
    </location>
</feature>
<dbReference type="STRING" id="930990.A0A067N2R0"/>
<evidence type="ECO:0008006" key="6">
    <source>
        <dbReference type="Google" id="ProtNLM"/>
    </source>
</evidence>
<accession>A0A067N2R0</accession>
<feature type="region of interest" description="Disordered" evidence="1">
    <location>
        <begin position="177"/>
        <end position="207"/>
    </location>
</feature>
<evidence type="ECO:0000313" key="4">
    <source>
        <dbReference type="EMBL" id="KDQ18061.1"/>
    </source>
</evidence>
<dbReference type="GO" id="GO:0005783">
    <property type="term" value="C:endoplasmic reticulum"/>
    <property type="evidence" value="ECO:0007669"/>
    <property type="project" value="TreeGrafter"/>
</dbReference>
<organism evidence="4 5">
    <name type="scientific">Botryobasidium botryosum (strain FD-172 SS1)</name>
    <dbReference type="NCBI Taxonomy" id="930990"/>
    <lineage>
        <taxon>Eukaryota</taxon>
        <taxon>Fungi</taxon>
        <taxon>Dikarya</taxon>
        <taxon>Basidiomycota</taxon>
        <taxon>Agaricomycotina</taxon>
        <taxon>Agaricomycetes</taxon>
        <taxon>Cantharellales</taxon>
        <taxon>Botryobasidiaceae</taxon>
        <taxon>Botryobasidium</taxon>
    </lineage>
</organism>
<gene>
    <name evidence="4" type="ORF">BOTBODRAFT_29373</name>
</gene>
<protein>
    <recommendedName>
        <fullName evidence="6">SAC domain-containing protein</fullName>
    </recommendedName>
</protein>
<proteinExistence type="predicted"/>
<reference evidence="5" key="1">
    <citation type="journal article" date="2014" name="Proc. Natl. Acad. Sci. U.S.A.">
        <title>Extensive sampling of basidiomycete genomes demonstrates inadequacy of the white-rot/brown-rot paradigm for wood decay fungi.</title>
        <authorList>
            <person name="Riley R."/>
            <person name="Salamov A.A."/>
            <person name="Brown D.W."/>
            <person name="Nagy L.G."/>
            <person name="Floudas D."/>
            <person name="Held B.W."/>
            <person name="Levasseur A."/>
            <person name="Lombard V."/>
            <person name="Morin E."/>
            <person name="Otillar R."/>
            <person name="Lindquist E.A."/>
            <person name="Sun H."/>
            <person name="LaButti K.M."/>
            <person name="Schmutz J."/>
            <person name="Jabbour D."/>
            <person name="Luo H."/>
            <person name="Baker S.E."/>
            <person name="Pisabarro A.G."/>
            <person name="Walton J.D."/>
            <person name="Blanchette R.A."/>
            <person name="Henrissat B."/>
            <person name="Martin F."/>
            <person name="Cullen D."/>
            <person name="Hibbett D.S."/>
            <person name="Grigoriev I.V."/>
        </authorList>
    </citation>
    <scope>NUCLEOTIDE SEQUENCE [LARGE SCALE GENOMIC DNA]</scope>
    <source>
        <strain evidence="5">FD-172 SS1</strain>
    </source>
</reference>
<dbReference type="InParanoid" id="A0A067N2R0"/>
<dbReference type="AlphaFoldDB" id="A0A067N2R0"/>
<dbReference type="PANTHER" id="PTHR45662:SF7">
    <property type="entry name" value="SACI DOMAIN PROTEIN (AFU_ORTHOLOGUE AFUA_1G15890)"/>
    <property type="match status" value="1"/>
</dbReference>
<dbReference type="HOGENOM" id="CLU_006249_0_0_1"/>
<feature type="region of interest" description="Disordered" evidence="1">
    <location>
        <begin position="214"/>
        <end position="233"/>
    </location>
</feature>
<dbReference type="PANTHER" id="PTHR45662">
    <property type="entry name" value="PHOSPHATIDYLINOSITIDE PHOSPHATASE SAC1"/>
    <property type="match status" value="1"/>
</dbReference>
<feature type="region of interest" description="Disordered" evidence="1">
    <location>
        <begin position="929"/>
        <end position="964"/>
    </location>
</feature>
<dbReference type="Pfam" id="PF12456">
    <property type="entry name" value="hSac2"/>
    <property type="match status" value="1"/>
</dbReference>
<feature type="compositionally biased region" description="Polar residues" evidence="1">
    <location>
        <begin position="9"/>
        <end position="18"/>
    </location>
</feature>
<dbReference type="Pfam" id="PF02383">
    <property type="entry name" value="Syja_N"/>
    <property type="match status" value="1"/>
</dbReference>
<keyword evidence="5" id="KW-1185">Reference proteome</keyword>
<dbReference type="GO" id="GO:0046856">
    <property type="term" value="P:phosphatidylinositol dephosphorylation"/>
    <property type="evidence" value="ECO:0007669"/>
    <property type="project" value="TreeGrafter"/>
</dbReference>
<dbReference type="PROSITE" id="PS51791">
    <property type="entry name" value="HSAC2"/>
    <property type="match status" value="1"/>
</dbReference>
<dbReference type="GO" id="GO:0043812">
    <property type="term" value="F:phosphatidylinositol-4-phosphate phosphatase activity"/>
    <property type="evidence" value="ECO:0007669"/>
    <property type="project" value="TreeGrafter"/>
</dbReference>
<sequence length="1074" mass="117479">MNPLFNPKNAKSSTSPPQINVGDPLSLPELSSVHTPALPASFTVPPVPHPSPYRRLRIFAGSSGLFIRPDILGRVPVASYLKISWGKAATMQEVAPEAADEEAGSRAIIVHGILGILRLYSTSYLLVITARSDIGSFFSESRNVYGVQGIKYIPLTQDRAVTAMSIIAQGLAAKGASRSAASRSQTPSSDRDLDSELSDDGQGPASMHVKFASADTPAAGSPPRPIPIQKARSEAAAAALAASLSSPASSSTSLAQSMSESPSSGSPRGSFFKRLSMRGKKSPPRSASVSGASTPLVDPGSPEGIHAVLEEDGGVPRHIVASTSNDFIPGTSANITEEKRTELERKIVKECIREFTRGGMYFSYDFDMTTSLQRKQKKLKRINRQSELLSDLDGSHPEEDADMDITGAAGIDVFAEPFAALPLWRRVDRKFWWNENLSSAFIEAGFHSYVLPVMQGYVQIAHFPTPSASRPSTSQSPSQDSSVVDYVVFSRRSRERAGLRYQRRGIDDNAHVANFVETETIMRVTRQGVENVFSYVQTRGSIPLFWSQSGPGLRPTPHLDRTRPESMDALKRHFEQTSKAYGPIMAVNLAELSGKEANVTVPYRESMNELNSPKARYHEFDFHKECKGMRYENISKLVTDLHRTFESQGYFWVSGSQVMSKQHGVYRVNCIDCLDRTNVSAFARHVLGSQLQALALVDSSNTGRSELEVVFNDVWANNGDAISRAYAGTSALKGDYTRTGKRDITGMLNDGMNSLARIYTATFSDFFAQAVIDFLLGHRTLSVFSEFLTKLSSTDPRDVPRLSKIRSAAIEHSTSLVVSDGETVHSGWTLLSPVPLNVRVAAEYEEKIVLLTGVALYIVSYDYVLGKVKMFTRVLLGDVVGIQKGVYILSPLQETGRDPLENYGLVVSYRALSQITRVTTYSLRNQPDLVTPPSSALGDVSPPHPLLSRMPTRSKSTSHKDKKTGRKNSLLLDFLSALPFGEQITFAAFKAMSIESIDHSGSGIVRRARQPENCQEAVDEMVATLVQACDDVGAVHDADFVVEKDIVGLLEAKKAIPVYAKVEYGVKRLLWLGN</sequence>
<evidence type="ECO:0000313" key="5">
    <source>
        <dbReference type="Proteomes" id="UP000027195"/>
    </source>
</evidence>
<evidence type="ECO:0000256" key="1">
    <source>
        <dbReference type="SAM" id="MobiDB-lite"/>
    </source>
</evidence>
<name>A0A067N2R0_BOTB1</name>
<feature type="domain" description="SAC" evidence="2">
    <location>
        <begin position="356"/>
        <end position="728"/>
    </location>
</feature>